<keyword evidence="1" id="KW-0812">Transmembrane</keyword>
<dbReference type="Proteomes" id="UP000426027">
    <property type="component" value="Chromosome"/>
</dbReference>
<feature type="transmembrane region" description="Helical" evidence="1">
    <location>
        <begin position="117"/>
        <end position="135"/>
    </location>
</feature>
<evidence type="ECO:0000256" key="1">
    <source>
        <dbReference type="SAM" id="Phobius"/>
    </source>
</evidence>
<name>A0A6I6G7G0_9BACT</name>
<keyword evidence="1" id="KW-0472">Membrane</keyword>
<gene>
    <name evidence="2" type="ORF">GLV81_04320</name>
</gene>
<organism evidence="2 3">
    <name type="scientific">Phnomibacter ginsenosidimutans</name>
    <dbReference type="NCBI Taxonomy" id="2676868"/>
    <lineage>
        <taxon>Bacteria</taxon>
        <taxon>Pseudomonadati</taxon>
        <taxon>Bacteroidota</taxon>
        <taxon>Chitinophagia</taxon>
        <taxon>Chitinophagales</taxon>
        <taxon>Chitinophagaceae</taxon>
        <taxon>Phnomibacter</taxon>
    </lineage>
</organism>
<dbReference type="KEGG" id="fls:GLV81_04320"/>
<feature type="transmembrane region" description="Helical" evidence="1">
    <location>
        <begin position="46"/>
        <end position="68"/>
    </location>
</feature>
<dbReference type="PANTHER" id="PTHR31061">
    <property type="entry name" value="LD22376P"/>
    <property type="match status" value="1"/>
</dbReference>
<evidence type="ECO:0000313" key="2">
    <source>
        <dbReference type="EMBL" id="QGW27423.1"/>
    </source>
</evidence>
<sequence length="279" mass="31514">MRLTSLDYFRGMTIFFMILVSLPGNYYTTHPALLHASWHGFTPTDLVFPSFLFASGNAIALTVGKYNLPNHLLVMKVIKRAIIIFTLGILLYWFPFIDFLAKELRFFPVSDIRFLGVLQRIAIVYALVSIMSIYISTRGIAIIALLILPVYWLLLYQLPHGIDPLSIKDNAVLFIDKRIIGDAHLYKGEGFPFDPEGLLSTIPSLVNAMAGFITARFIKARGISALSVLQLMVAGVMMIAVAYIWSYSLPFNKKIWTKLLCLVHIRVRCCNHFLHNAAN</sequence>
<feature type="transmembrane region" description="Helical" evidence="1">
    <location>
        <begin position="198"/>
        <end position="218"/>
    </location>
</feature>
<feature type="transmembrane region" description="Helical" evidence="1">
    <location>
        <begin position="225"/>
        <end position="245"/>
    </location>
</feature>
<protein>
    <submittedName>
        <fullName evidence="2">DUF5009 domain-containing protein</fullName>
    </submittedName>
</protein>
<dbReference type="RefSeq" id="WP_157477187.1">
    <property type="nucleotide sequence ID" value="NZ_CP046566.1"/>
</dbReference>
<keyword evidence="3" id="KW-1185">Reference proteome</keyword>
<reference evidence="2 3" key="1">
    <citation type="submission" date="2019-11" db="EMBL/GenBank/DDBJ databases">
        <authorList>
            <person name="Im W.T."/>
        </authorList>
    </citation>
    <scope>NUCLEOTIDE SEQUENCE [LARGE SCALE GENOMIC DNA]</scope>
    <source>
        <strain evidence="2 3">SB-02</strain>
    </source>
</reference>
<feature type="transmembrane region" description="Helical" evidence="1">
    <location>
        <begin position="7"/>
        <end position="26"/>
    </location>
</feature>
<feature type="transmembrane region" description="Helical" evidence="1">
    <location>
        <begin position="140"/>
        <end position="158"/>
    </location>
</feature>
<dbReference type="PANTHER" id="PTHR31061:SF24">
    <property type="entry name" value="LD22376P"/>
    <property type="match status" value="1"/>
</dbReference>
<keyword evidence="1" id="KW-1133">Transmembrane helix</keyword>
<dbReference type="AlphaFoldDB" id="A0A6I6G7G0"/>
<dbReference type="EMBL" id="CP046566">
    <property type="protein sequence ID" value="QGW27423.1"/>
    <property type="molecule type" value="Genomic_DNA"/>
</dbReference>
<accession>A0A6I6G7G0</accession>
<evidence type="ECO:0000313" key="3">
    <source>
        <dbReference type="Proteomes" id="UP000426027"/>
    </source>
</evidence>
<feature type="transmembrane region" description="Helical" evidence="1">
    <location>
        <begin position="80"/>
        <end position="97"/>
    </location>
</feature>
<proteinExistence type="predicted"/>